<dbReference type="InterPro" id="IPR000873">
    <property type="entry name" value="AMP-dep_synth/lig_dom"/>
</dbReference>
<feature type="domain" description="AMP-binding enzyme C-terminal" evidence="3">
    <location>
        <begin position="344"/>
        <end position="420"/>
    </location>
</feature>
<accession>A0ABW2CSF2</accession>
<evidence type="ECO:0000259" key="3">
    <source>
        <dbReference type="Pfam" id="PF13193"/>
    </source>
</evidence>
<sequence length="429" mass="44649">MFKGAARADRVTDQPDQPDQPEWAADRPERAAVRAPVGDRRVHALVLPPGPRLYDALAAALDGGGPAVCPISPDLPAPARDALLDALAPHAVETEDGVEPRRPRSACAPIAGIPADPGTAVMIGTSGSTGSPKIVELSAAALRHSAAATLDRIGAGPGDRWLCCVPTSHIAGVQVLVRSLVAGTAPIIHPRFDARAAAAADADHVSVVPTQLRRLLDAGADLSRYRSILLGGAAAPPDLLDEARARGGRVFTTYGMSETCGGCAYDGIPLDGVRADVDAAGRVRLAGPVLFTGYRLRPAATAAVRDGDWYLTQDLGAVEDGRLRIRGRIDDVINTGGEKVVAGEVAAALSRHPKIRDVVVVGRADPDWGERVSAVVVPASAAEPPALRELRAFVRATMPAHAAPHELDLVEAIPLLPSGKPDRTLLRQG</sequence>
<dbReference type="InterPro" id="IPR050237">
    <property type="entry name" value="ATP-dep_AMP-bd_enzyme"/>
</dbReference>
<dbReference type="RefSeq" id="WP_378063799.1">
    <property type="nucleotide sequence ID" value="NZ_JBHSXS010000027.1"/>
</dbReference>
<evidence type="ECO:0000259" key="2">
    <source>
        <dbReference type="Pfam" id="PF00501"/>
    </source>
</evidence>
<name>A0ABW2CSF2_9ACTN</name>
<dbReference type="Gene3D" id="3.30.300.30">
    <property type="match status" value="1"/>
</dbReference>
<dbReference type="InterPro" id="IPR025110">
    <property type="entry name" value="AMP-bd_C"/>
</dbReference>
<dbReference type="InterPro" id="IPR045851">
    <property type="entry name" value="AMP-bd_C_sf"/>
</dbReference>
<feature type="compositionally biased region" description="Basic and acidic residues" evidence="1">
    <location>
        <begin position="24"/>
        <end position="34"/>
    </location>
</feature>
<dbReference type="Gene3D" id="3.40.50.12780">
    <property type="entry name" value="N-terminal domain of ligase-like"/>
    <property type="match status" value="1"/>
</dbReference>
<dbReference type="EMBL" id="JBHSXS010000027">
    <property type="protein sequence ID" value="MFC6884412.1"/>
    <property type="molecule type" value="Genomic_DNA"/>
</dbReference>
<gene>
    <name evidence="4" type="ORF">ACFQKB_31955</name>
</gene>
<dbReference type="PANTHER" id="PTHR43767:SF1">
    <property type="entry name" value="NONRIBOSOMAL PEPTIDE SYNTHASE PES1 (EUROFUNG)-RELATED"/>
    <property type="match status" value="1"/>
</dbReference>
<dbReference type="Pfam" id="PF00501">
    <property type="entry name" value="AMP-binding"/>
    <property type="match status" value="1"/>
</dbReference>
<dbReference type="InterPro" id="IPR042099">
    <property type="entry name" value="ANL_N_sf"/>
</dbReference>
<organism evidence="4 5">
    <name type="scientific">Actinomadura yumaensis</name>
    <dbReference type="NCBI Taxonomy" id="111807"/>
    <lineage>
        <taxon>Bacteria</taxon>
        <taxon>Bacillati</taxon>
        <taxon>Actinomycetota</taxon>
        <taxon>Actinomycetes</taxon>
        <taxon>Streptosporangiales</taxon>
        <taxon>Thermomonosporaceae</taxon>
        <taxon>Actinomadura</taxon>
    </lineage>
</organism>
<feature type="domain" description="AMP-dependent synthetase/ligase" evidence="2">
    <location>
        <begin position="109"/>
        <end position="282"/>
    </location>
</feature>
<feature type="region of interest" description="Disordered" evidence="1">
    <location>
        <begin position="1"/>
        <end position="34"/>
    </location>
</feature>
<proteinExistence type="predicted"/>
<dbReference type="Proteomes" id="UP001596380">
    <property type="component" value="Unassembled WGS sequence"/>
</dbReference>
<evidence type="ECO:0000256" key="1">
    <source>
        <dbReference type="SAM" id="MobiDB-lite"/>
    </source>
</evidence>
<dbReference type="Pfam" id="PF13193">
    <property type="entry name" value="AMP-binding_C"/>
    <property type="match status" value="1"/>
</dbReference>
<feature type="compositionally biased region" description="Basic and acidic residues" evidence="1">
    <location>
        <begin position="1"/>
        <end position="13"/>
    </location>
</feature>
<dbReference type="InterPro" id="IPR020845">
    <property type="entry name" value="AMP-binding_CS"/>
</dbReference>
<evidence type="ECO:0000313" key="4">
    <source>
        <dbReference type="EMBL" id="MFC6884412.1"/>
    </source>
</evidence>
<reference evidence="5" key="1">
    <citation type="journal article" date="2019" name="Int. J. Syst. Evol. Microbiol.">
        <title>The Global Catalogue of Microorganisms (GCM) 10K type strain sequencing project: providing services to taxonomists for standard genome sequencing and annotation.</title>
        <authorList>
            <consortium name="The Broad Institute Genomics Platform"/>
            <consortium name="The Broad Institute Genome Sequencing Center for Infectious Disease"/>
            <person name="Wu L."/>
            <person name="Ma J."/>
        </authorList>
    </citation>
    <scope>NUCLEOTIDE SEQUENCE [LARGE SCALE GENOMIC DNA]</scope>
    <source>
        <strain evidence="5">JCM 3369</strain>
    </source>
</reference>
<dbReference type="SUPFAM" id="SSF56801">
    <property type="entry name" value="Acetyl-CoA synthetase-like"/>
    <property type="match status" value="1"/>
</dbReference>
<protein>
    <submittedName>
        <fullName evidence="4">AMP-binding protein</fullName>
    </submittedName>
</protein>
<dbReference type="PROSITE" id="PS00455">
    <property type="entry name" value="AMP_BINDING"/>
    <property type="match status" value="1"/>
</dbReference>
<dbReference type="PANTHER" id="PTHR43767">
    <property type="entry name" value="LONG-CHAIN-FATTY-ACID--COA LIGASE"/>
    <property type="match status" value="1"/>
</dbReference>
<keyword evidence="5" id="KW-1185">Reference proteome</keyword>
<comment type="caution">
    <text evidence="4">The sequence shown here is derived from an EMBL/GenBank/DDBJ whole genome shotgun (WGS) entry which is preliminary data.</text>
</comment>
<evidence type="ECO:0000313" key="5">
    <source>
        <dbReference type="Proteomes" id="UP001596380"/>
    </source>
</evidence>